<name>A0A1G6LEW7_9FIRM</name>
<reference evidence="3" key="1">
    <citation type="submission" date="2016-10" db="EMBL/GenBank/DDBJ databases">
        <authorList>
            <person name="Varghese N."/>
            <person name="Submissions S."/>
        </authorList>
    </citation>
    <scope>NUCLEOTIDE SEQUENCE [LARGE SCALE GENOMIC DNA]</scope>
    <source>
        <strain evidence="3">DSM 11005</strain>
    </source>
</reference>
<sequence>MKKILTLLLMFVLLAFSTTVFAGWNDRDIVERIRAVGNTPSAQKKADRIFLEQAKMSPGFRRPVVAIVYENNAKTKYDKAIDKKLFEYLDAALPIRTYELVDGRKCKAMLAEAGIEDLAGAERSDVIAALAGSGVDYFLYLGVTPVQVKDKSSWLAAGKIANTTLPFRIIDINNNKYIYTKTYTESGKTMSAIGGVGSKSVTMEIITRVGKLIQSAIESRMPK</sequence>
<keyword evidence="3" id="KW-1185">Reference proteome</keyword>
<dbReference type="RefSeq" id="WP_093730243.1">
    <property type="nucleotide sequence ID" value="NZ_FMYW01000007.1"/>
</dbReference>
<accession>A0A1G6LEW7</accession>
<feature type="chain" id="PRO_5011792316" evidence="1">
    <location>
        <begin position="23"/>
        <end position="223"/>
    </location>
</feature>
<evidence type="ECO:0000313" key="3">
    <source>
        <dbReference type="Proteomes" id="UP000198943"/>
    </source>
</evidence>
<keyword evidence="1" id="KW-0732">Signal</keyword>
<organism evidence="2 3">
    <name type="scientific">Succiniclasticum ruminis</name>
    <dbReference type="NCBI Taxonomy" id="40841"/>
    <lineage>
        <taxon>Bacteria</taxon>
        <taxon>Bacillati</taxon>
        <taxon>Bacillota</taxon>
        <taxon>Negativicutes</taxon>
        <taxon>Acidaminococcales</taxon>
        <taxon>Acidaminococcaceae</taxon>
        <taxon>Succiniclasticum</taxon>
    </lineage>
</organism>
<gene>
    <name evidence="2" type="ORF">SAMN04487864_10748</name>
</gene>
<dbReference type="OrthoDB" id="1669176at2"/>
<dbReference type="Proteomes" id="UP000198943">
    <property type="component" value="Unassembled WGS sequence"/>
</dbReference>
<proteinExistence type="predicted"/>
<protein>
    <submittedName>
        <fullName evidence="2">Uncharacterized protein</fullName>
    </submittedName>
</protein>
<evidence type="ECO:0000256" key="1">
    <source>
        <dbReference type="SAM" id="SignalP"/>
    </source>
</evidence>
<dbReference type="EMBL" id="FMYW01000007">
    <property type="protein sequence ID" value="SDC41962.1"/>
    <property type="molecule type" value="Genomic_DNA"/>
</dbReference>
<dbReference type="AlphaFoldDB" id="A0A1G6LEW7"/>
<evidence type="ECO:0000313" key="2">
    <source>
        <dbReference type="EMBL" id="SDC41962.1"/>
    </source>
</evidence>
<feature type="signal peptide" evidence="1">
    <location>
        <begin position="1"/>
        <end position="22"/>
    </location>
</feature>